<reference evidence="1 2" key="2">
    <citation type="submission" date="2018-11" db="EMBL/GenBank/DDBJ databases">
        <authorList>
            <consortium name="Pathogen Informatics"/>
        </authorList>
    </citation>
    <scope>NUCLEOTIDE SEQUENCE [LARGE SCALE GENOMIC DNA]</scope>
</reference>
<dbReference type="AlphaFoldDB" id="A0A0N4YVP6"/>
<dbReference type="STRING" id="27835.A0A0N4YVP6"/>
<evidence type="ECO:0000313" key="2">
    <source>
        <dbReference type="Proteomes" id="UP000271162"/>
    </source>
</evidence>
<gene>
    <name evidence="1" type="ORF">NBR_LOCUS21319</name>
</gene>
<evidence type="ECO:0000313" key="3">
    <source>
        <dbReference type="WBParaSite" id="NBR_0002131801-mRNA-1"/>
    </source>
</evidence>
<dbReference type="Proteomes" id="UP000271162">
    <property type="component" value="Unassembled WGS sequence"/>
</dbReference>
<keyword evidence="2" id="KW-1185">Reference proteome</keyword>
<protein>
    <submittedName>
        <fullName evidence="3">B30.2/SPRY domain-containing protein</fullName>
    </submittedName>
</protein>
<dbReference type="WBParaSite" id="NBR_0002131801-mRNA-1">
    <property type="protein sequence ID" value="NBR_0002131801-mRNA-1"/>
    <property type="gene ID" value="NBR_0002131801"/>
</dbReference>
<accession>A0A0N4YVP6</accession>
<sequence length="85" mass="10263">MDIRRDLKGRSMYVDGERLWNLHHETHHSRIVGGMDKGSIIEVELDCDQETFEFTVNDRKLIFEKRTIGFRQRIRKKMKKERGED</sequence>
<reference evidence="3" key="1">
    <citation type="submission" date="2017-02" db="UniProtKB">
        <authorList>
            <consortium name="WormBaseParasite"/>
        </authorList>
    </citation>
    <scope>IDENTIFICATION</scope>
</reference>
<name>A0A0N4YVP6_NIPBR</name>
<proteinExistence type="predicted"/>
<dbReference type="EMBL" id="UYSL01026181">
    <property type="protein sequence ID" value="VDL85065.1"/>
    <property type="molecule type" value="Genomic_DNA"/>
</dbReference>
<evidence type="ECO:0000313" key="1">
    <source>
        <dbReference type="EMBL" id="VDL85065.1"/>
    </source>
</evidence>
<organism evidence="3">
    <name type="scientific">Nippostrongylus brasiliensis</name>
    <name type="common">Rat hookworm</name>
    <dbReference type="NCBI Taxonomy" id="27835"/>
    <lineage>
        <taxon>Eukaryota</taxon>
        <taxon>Metazoa</taxon>
        <taxon>Ecdysozoa</taxon>
        <taxon>Nematoda</taxon>
        <taxon>Chromadorea</taxon>
        <taxon>Rhabditida</taxon>
        <taxon>Rhabditina</taxon>
        <taxon>Rhabditomorpha</taxon>
        <taxon>Strongyloidea</taxon>
        <taxon>Heligmosomidae</taxon>
        <taxon>Nippostrongylus</taxon>
    </lineage>
</organism>